<dbReference type="Proteomes" id="UP000319897">
    <property type="component" value="Unassembled WGS sequence"/>
</dbReference>
<feature type="transmembrane region" description="Helical" evidence="1">
    <location>
        <begin position="28"/>
        <end position="48"/>
    </location>
</feature>
<protein>
    <submittedName>
        <fullName evidence="2">DUF1109 domain-containing protein</fullName>
    </submittedName>
</protein>
<evidence type="ECO:0000313" key="3">
    <source>
        <dbReference type="Proteomes" id="UP000319897"/>
    </source>
</evidence>
<keyword evidence="1" id="KW-1133">Transmembrane helix</keyword>
<keyword evidence="1" id="KW-0812">Transmembrane</keyword>
<keyword evidence="3" id="KW-1185">Reference proteome</keyword>
<sequence>MAKDSDTLIAALAAELTPVRPMRRRTGLGWLAAAVLATLAVTALWFGIRADLMAGAAPPLVPLASGLWLLLGLATASSAIALGTPEVGRRSSGWRWTLAMAALLPAGALLTILLNAPDGRIPSGTVEWACVGDALALSLVTAVPLILWLRRAAPVSPERAGALVGIASGSIGIFAFSLHCPIDGFAHLGLGHSVPVVIAALVGRLLLPRFLRW</sequence>
<feature type="transmembrane region" description="Helical" evidence="1">
    <location>
        <begin position="60"/>
        <end position="82"/>
    </location>
</feature>
<feature type="transmembrane region" description="Helical" evidence="1">
    <location>
        <begin position="94"/>
        <end position="114"/>
    </location>
</feature>
<comment type="caution">
    <text evidence="2">The sequence shown here is derived from an EMBL/GenBank/DDBJ whole genome shotgun (WGS) entry which is preliminary data.</text>
</comment>
<feature type="transmembrane region" description="Helical" evidence="1">
    <location>
        <begin position="160"/>
        <end position="179"/>
    </location>
</feature>
<evidence type="ECO:0000256" key="1">
    <source>
        <dbReference type="SAM" id="Phobius"/>
    </source>
</evidence>
<dbReference type="InterPro" id="IPR009495">
    <property type="entry name" value="NrsF"/>
</dbReference>
<accession>A0A501XCY2</accession>
<organism evidence="2 3">
    <name type="scientific">Sandaracinobacter neustonicus</name>
    <dbReference type="NCBI Taxonomy" id="1715348"/>
    <lineage>
        <taxon>Bacteria</taxon>
        <taxon>Pseudomonadati</taxon>
        <taxon>Pseudomonadota</taxon>
        <taxon>Alphaproteobacteria</taxon>
        <taxon>Sphingomonadales</taxon>
        <taxon>Sphingosinicellaceae</taxon>
        <taxon>Sandaracinobacter</taxon>
    </lineage>
</organism>
<evidence type="ECO:0000313" key="2">
    <source>
        <dbReference type="EMBL" id="TPE58445.1"/>
    </source>
</evidence>
<name>A0A501XCY2_9SPHN</name>
<reference evidence="2 3" key="1">
    <citation type="submission" date="2019-06" db="EMBL/GenBank/DDBJ databases">
        <authorList>
            <person name="Lee I."/>
            <person name="Jang G.I."/>
            <person name="Hwang C.Y."/>
        </authorList>
    </citation>
    <scope>NUCLEOTIDE SEQUENCE [LARGE SCALE GENOMIC DNA]</scope>
    <source>
        <strain evidence="2 3">PAMC 28131</strain>
    </source>
</reference>
<feature type="transmembrane region" description="Helical" evidence="1">
    <location>
        <begin position="126"/>
        <end position="148"/>
    </location>
</feature>
<dbReference type="EMBL" id="VFSU01000034">
    <property type="protein sequence ID" value="TPE58445.1"/>
    <property type="molecule type" value="Genomic_DNA"/>
</dbReference>
<dbReference type="AlphaFoldDB" id="A0A501XCY2"/>
<gene>
    <name evidence="2" type="ORF">FJQ54_15310</name>
</gene>
<keyword evidence="1" id="KW-0472">Membrane</keyword>
<proteinExistence type="predicted"/>
<dbReference type="Pfam" id="PF06532">
    <property type="entry name" value="NrsF"/>
    <property type="match status" value="1"/>
</dbReference>
<dbReference type="RefSeq" id="WP_140929298.1">
    <property type="nucleotide sequence ID" value="NZ_VFSU01000034.1"/>
</dbReference>
<feature type="transmembrane region" description="Helical" evidence="1">
    <location>
        <begin position="185"/>
        <end position="207"/>
    </location>
</feature>
<dbReference type="OrthoDB" id="7390889at2"/>